<proteinExistence type="predicted"/>
<dbReference type="EMBL" id="JAUSTP010000019">
    <property type="protein sequence ID" value="MDQ0190514.1"/>
    <property type="molecule type" value="Genomic_DNA"/>
</dbReference>
<evidence type="ECO:0000256" key="1">
    <source>
        <dbReference type="SAM" id="Phobius"/>
    </source>
</evidence>
<dbReference type="Proteomes" id="UP001232973">
    <property type="component" value="Unassembled WGS sequence"/>
</dbReference>
<evidence type="ECO:0000313" key="3">
    <source>
        <dbReference type="Proteomes" id="UP001232973"/>
    </source>
</evidence>
<name>A0ABT9XJL6_9BACL</name>
<organism evidence="2 3">
    <name type="scientific">Alicyclobacillus cycloheptanicus</name>
    <dbReference type="NCBI Taxonomy" id="1457"/>
    <lineage>
        <taxon>Bacteria</taxon>
        <taxon>Bacillati</taxon>
        <taxon>Bacillota</taxon>
        <taxon>Bacilli</taxon>
        <taxon>Bacillales</taxon>
        <taxon>Alicyclobacillaceae</taxon>
        <taxon>Alicyclobacillus</taxon>
    </lineage>
</organism>
<feature type="transmembrane region" description="Helical" evidence="1">
    <location>
        <begin position="76"/>
        <end position="96"/>
    </location>
</feature>
<evidence type="ECO:0008006" key="4">
    <source>
        <dbReference type="Google" id="ProtNLM"/>
    </source>
</evidence>
<protein>
    <recommendedName>
        <fullName evidence="4">DUF1294 domain-containing protein</fullName>
    </recommendedName>
</protein>
<keyword evidence="1" id="KW-0472">Membrane</keyword>
<comment type="caution">
    <text evidence="2">The sequence shown here is derived from an EMBL/GenBank/DDBJ whole genome shotgun (WGS) entry which is preliminary data.</text>
</comment>
<keyword evidence="1" id="KW-1133">Transmembrane helix</keyword>
<sequence length="98" mass="10715">MLKRMSSVTVWAAVLDCALFLWAFSDDVVRQTRHVRVLPALELLYWVTGVAGMVLAVWGFLALTRGGPLQLRKASACVLFAMIPACAALIGILSRLQV</sequence>
<reference evidence="2 3" key="1">
    <citation type="submission" date="2023-07" db="EMBL/GenBank/DDBJ databases">
        <title>Genomic Encyclopedia of Type Strains, Phase IV (KMG-IV): sequencing the most valuable type-strain genomes for metagenomic binning, comparative biology and taxonomic classification.</title>
        <authorList>
            <person name="Goeker M."/>
        </authorList>
    </citation>
    <scope>NUCLEOTIDE SEQUENCE [LARGE SCALE GENOMIC DNA]</scope>
    <source>
        <strain evidence="2 3">DSM 4006</strain>
    </source>
</reference>
<keyword evidence="1" id="KW-0812">Transmembrane</keyword>
<gene>
    <name evidence="2" type="ORF">J2S03_002379</name>
</gene>
<evidence type="ECO:0000313" key="2">
    <source>
        <dbReference type="EMBL" id="MDQ0190514.1"/>
    </source>
</evidence>
<keyword evidence="3" id="KW-1185">Reference proteome</keyword>
<dbReference type="RefSeq" id="WP_274455416.1">
    <property type="nucleotide sequence ID" value="NZ_CP067097.1"/>
</dbReference>
<accession>A0ABT9XJL6</accession>
<feature type="transmembrane region" description="Helical" evidence="1">
    <location>
        <begin position="44"/>
        <end position="64"/>
    </location>
</feature>